<sequence>MSPAAKERVVKSAQITPIGLLSPLVTTVIAYYKNIRLWKRQFGHKMDDVYRRRAKQYERRNSLSNFHATETRLTKLQRLIFRKNRARTDSQEHCMLFSKLPVEIRTMIWKYVLCEREITQITHGYKKKNATLHFEDCFSGDECSTKGRGPALIEESAVLGHIACVEDHDYERDTKRAAREKYPLLPLVMACRRVYAETLPILYTENAFIMTLDHTFLTFALSIPPSHFNLIHSLILYLPGVPDLNKGWNHGCWAHSWSPTLEVVTKMAGLQQCHFIVRDDWEGDEVKDLLKALKKMEVQKDLETKREEEGRRTEFVVDWVGHVHRGAEETGLKFVERFIVSEVGEDDLVGEWGADGCGYCG</sequence>
<dbReference type="PANTHER" id="PTHR38790">
    <property type="entry name" value="2EXR DOMAIN-CONTAINING PROTEIN-RELATED"/>
    <property type="match status" value="1"/>
</dbReference>
<feature type="domain" description="DUF7730" evidence="1">
    <location>
        <begin position="90"/>
        <end position="302"/>
    </location>
</feature>
<dbReference type="EMBL" id="MU006796">
    <property type="protein sequence ID" value="KAF2636886.1"/>
    <property type="molecule type" value="Genomic_DNA"/>
</dbReference>
<dbReference type="InterPro" id="IPR056632">
    <property type="entry name" value="DUF7730"/>
</dbReference>
<dbReference type="Pfam" id="PF24864">
    <property type="entry name" value="DUF7730"/>
    <property type="match status" value="1"/>
</dbReference>
<evidence type="ECO:0000259" key="1">
    <source>
        <dbReference type="Pfam" id="PF24864"/>
    </source>
</evidence>
<protein>
    <recommendedName>
        <fullName evidence="1">DUF7730 domain-containing protein</fullName>
    </recommendedName>
</protein>
<accession>A0A6A6RNL0</accession>
<organism evidence="2 3">
    <name type="scientific">Massarina eburnea CBS 473.64</name>
    <dbReference type="NCBI Taxonomy" id="1395130"/>
    <lineage>
        <taxon>Eukaryota</taxon>
        <taxon>Fungi</taxon>
        <taxon>Dikarya</taxon>
        <taxon>Ascomycota</taxon>
        <taxon>Pezizomycotina</taxon>
        <taxon>Dothideomycetes</taxon>
        <taxon>Pleosporomycetidae</taxon>
        <taxon>Pleosporales</taxon>
        <taxon>Massarineae</taxon>
        <taxon>Massarinaceae</taxon>
        <taxon>Massarina</taxon>
    </lineage>
</organism>
<keyword evidence="3" id="KW-1185">Reference proteome</keyword>
<reference evidence="2" key="1">
    <citation type="journal article" date="2020" name="Stud. Mycol.">
        <title>101 Dothideomycetes genomes: a test case for predicting lifestyles and emergence of pathogens.</title>
        <authorList>
            <person name="Haridas S."/>
            <person name="Albert R."/>
            <person name="Binder M."/>
            <person name="Bloem J."/>
            <person name="Labutti K."/>
            <person name="Salamov A."/>
            <person name="Andreopoulos B."/>
            <person name="Baker S."/>
            <person name="Barry K."/>
            <person name="Bills G."/>
            <person name="Bluhm B."/>
            <person name="Cannon C."/>
            <person name="Castanera R."/>
            <person name="Culley D."/>
            <person name="Daum C."/>
            <person name="Ezra D."/>
            <person name="Gonzalez J."/>
            <person name="Henrissat B."/>
            <person name="Kuo A."/>
            <person name="Liang C."/>
            <person name="Lipzen A."/>
            <person name="Lutzoni F."/>
            <person name="Magnuson J."/>
            <person name="Mondo S."/>
            <person name="Nolan M."/>
            <person name="Ohm R."/>
            <person name="Pangilinan J."/>
            <person name="Park H.-J."/>
            <person name="Ramirez L."/>
            <person name="Alfaro M."/>
            <person name="Sun H."/>
            <person name="Tritt A."/>
            <person name="Yoshinaga Y."/>
            <person name="Zwiers L.-H."/>
            <person name="Turgeon B."/>
            <person name="Goodwin S."/>
            <person name="Spatafora J."/>
            <person name="Crous P."/>
            <person name="Grigoriev I."/>
        </authorList>
    </citation>
    <scope>NUCLEOTIDE SEQUENCE</scope>
    <source>
        <strain evidence="2">CBS 473.64</strain>
    </source>
</reference>
<dbReference type="Proteomes" id="UP000799753">
    <property type="component" value="Unassembled WGS sequence"/>
</dbReference>
<dbReference type="PANTHER" id="PTHR38790:SF9">
    <property type="entry name" value="F-BOX DOMAIN-CONTAINING PROTEIN"/>
    <property type="match status" value="1"/>
</dbReference>
<dbReference type="AlphaFoldDB" id="A0A6A6RNL0"/>
<gene>
    <name evidence="2" type="ORF">P280DRAFT_552691</name>
</gene>
<evidence type="ECO:0000313" key="2">
    <source>
        <dbReference type="EMBL" id="KAF2636886.1"/>
    </source>
</evidence>
<dbReference type="OrthoDB" id="3801532at2759"/>
<evidence type="ECO:0000313" key="3">
    <source>
        <dbReference type="Proteomes" id="UP000799753"/>
    </source>
</evidence>
<proteinExistence type="predicted"/>
<name>A0A6A6RNL0_9PLEO</name>